<dbReference type="PANTHER" id="PTHR34979">
    <property type="entry name" value="INNER MEMBRANE PROTEIN YGAZ"/>
    <property type="match status" value="1"/>
</dbReference>
<keyword evidence="6 9" id="KW-1133">Transmembrane helix</keyword>
<evidence type="ECO:0000256" key="7">
    <source>
        <dbReference type="ARBA" id="ARBA00023136"/>
    </source>
</evidence>
<dbReference type="Proteomes" id="UP000294829">
    <property type="component" value="Unassembled WGS sequence"/>
</dbReference>
<feature type="transmembrane region" description="Helical" evidence="9">
    <location>
        <begin position="96"/>
        <end position="118"/>
    </location>
</feature>
<name>A0A4R5W463_9BURK</name>
<keyword evidence="11" id="KW-1185">Reference proteome</keyword>
<keyword evidence="4" id="KW-1003">Cell membrane</keyword>
<evidence type="ECO:0000256" key="1">
    <source>
        <dbReference type="ARBA" id="ARBA00004651"/>
    </source>
</evidence>
<dbReference type="OrthoDB" id="9179311at2"/>
<keyword evidence="5 9" id="KW-0812">Transmembrane</keyword>
<dbReference type="PANTHER" id="PTHR34979:SF1">
    <property type="entry name" value="INNER MEMBRANE PROTEIN YGAZ"/>
    <property type="match status" value="1"/>
</dbReference>
<evidence type="ECO:0000313" key="10">
    <source>
        <dbReference type="EMBL" id="TDK67461.1"/>
    </source>
</evidence>
<dbReference type="AlphaFoldDB" id="A0A4R5W463"/>
<protein>
    <submittedName>
        <fullName evidence="10">Branched-chain amino acid ABC transporter permease</fullName>
    </submittedName>
</protein>
<sequence>MSDVSSAQSYPATFSPDNPDNLAPQELEQIQQSAFRAGVKACSPTLIGIAAWGLVVGIAMIKTHFTIVQALGMTLFVFAGSAQLAALPLIALGAPLWVIFVTALAVNLRFVIFSVMLAPHFSHLNFKQKAFWGYMTGDVSMAFFVARYPSEEPQAGKFDFMKGLFIPNWIAWQIGSISGIFLGSQIPEDWGVGFAGSLAILCILLPMVMNRAILVGVLVAGGIALATLTWPYKLGMLLAVLVGMISSMAWEEWQERLNGNSAVTLQNKEKQ</sequence>
<accession>A0A4R5W463</accession>
<evidence type="ECO:0000313" key="11">
    <source>
        <dbReference type="Proteomes" id="UP000294829"/>
    </source>
</evidence>
<gene>
    <name evidence="10" type="ORF">E2I14_06835</name>
</gene>
<evidence type="ECO:0000256" key="2">
    <source>
        <dbReference type="ARBA" id="ARBA00010735"/>
    </source>
</evidence>
<feature type="transmembrane region" description="Helical" evidence="9">
    <location>
        <begin position="198"/>
        <end position="224"/>
    </location>
</feature>
<evidence type="ECO:0000256" key="6">
    <source>
        <dbReference type="ARBA" id="ARBA00022989"/>
    </source>
</evidence>
<feature type="transmembrane region" description="Helical" evidence="9">
    <location>
        <begin position="169"/>
        <end position="186"/>
    </location>
</feature>
<feature type="transmembrane region" description="Helical" evidence="9">
    <location>
        <begin position="230"/>
        <end position="250"/>
    </location>
</feature>
<feature type="region of interest" description="Disordered" evidence="8">
    <location>
        <begin position="1"/>
        <end position="21"/>
    </location>
</feature>
<comment type="subcellular location">
    <subcellularLocation>
        <location evidence="1">Cell membrane</location>
        <topology evidence="1">Multi-pass membrane protein</topology>
    </subcellularLocation>
</comment>
<dbReference type="GO" id="GO:1903785">
    <property type="term" value="P:L-valine transmembrane transport"/>
    <property type="evidence" value="ECO:0007669"/>
    <property type="project" value="TreeGrafter"/>
</dbReference>
<dbReference type="InterPro" id="IPR011606">
    <property type="entry name" value="Brnchd-chn_aa_trnsp_permease"/>
</dbReference>
<keyword evidence="3" id="KW-0813">Transport</keyword>
<evidence type="ECO:0000256" key="8">
    <source>
        <dbReference type="SAM" id="MobiDB-lite"/>
    </source>
</evidence>
<dbReference type="Pfam" id="PF03591">
    <property type="entry name" value="AzlC"/>
    <property type="match status" value="1"/>
</dbReference>
<keyword evidence="7 9" id="KW-0472">Membrane</keyword>
<reference evidence="10 11" key="1">
    <citation type="submission" date="2019-03" db="EMBL/GenBank/DDBJ databases">
        <title>Sapientia aquatica gen. nov., sp. nov., isolated from a crater lake.</title>
        <authorList>
            <person name="Felfoldi T."/>
            <person name="Szabo A."/>
            <person name="Toth E."/>
            <person name="Schumann P."/>
            <person name="Keki Z."/>
            <person name="Marialigeti K."/>
            <person name="Mathe I."/>
        </authorList>
    </citation>
    <scope>NUCLEOTIDE SEQUENCE [LARGE SCALE GENOMIC DNA]</scope>
    <source>
        <strain evidence="10 11">SA-152</strain>
    </source>
</reference>
<evidence type="ECO:0000256" key="5">
    <source>
        <dbReference type="ARBA" id="ARBA00022692"/>
    </source>
</evidence>
<organism evidence="10 11">
    <name type="scientific">Sapientia aquatica</name>
    <dbReference type="NCBI Taxonomy" id="1549640"/>
    <lineage>
        <taxon>Bacteria</taxon>
        <taxon>Pseudomonadati</taxon>
        <taxon>Pseudomonadota</taxon>
        <taxon>Betaproteobacteria</taxon>
        <taxon>Burkholderiales</taxon>
        <taxon>Oxalobacteraceae</taxon>
        <taxon>Sapientia</taxon>
    </lineage>
</organism>
<comment type="caution">
    <text evidence="10">The sequence shown here is derived from an EMBL/GenBank/DDBJ whole genome shotgun (WGS) entry which is preliminary data.</text>
</comment>
<dbReference type="RefSeq" id="WP_133326735.1">
    <property type="nucleotide sequence ID" value="NZ_SMYL01000002.1"/>
</dbReference>
<comment type="similarity">
    <text evidence="2">Belongs to the AzlC family.</text>
</comment>
<evidence type="ECO:0000256" key="3">
    <source>
        <dbReference type="ARBA" id="ARBA00022448"/>
    </source>
</evidence>
<evidence type="ECO:0000256" key="9">
    <source>
        <dbReference type="SAM" id="Phobius"/>
    </source>
</evidence>
<feature type="transmembrane region" description="Helical" evidence="9">
    <location>
        <begin position="43"/>
        <end position="61"/>
    </location>
</feature>
<evidence type="ECO:0000256" key="4">
    <source>
        <dbReference type="ARBA" id="ARBA00022475"/>
    </source>
</evidence>
<feature type="compositionally biased region" description="Polar residues" evidence="8">
    <location>
        <begin position="1"/>
        <end position="18"/>
    </location>
</feature>
<dbReference type="GO" id="GO:0005886">
    <property type="term" value="C:plasma membrane"/>
    <property type="evidence" value="ECO:0007669"/>
    <property type="project" value="UniProtKB-SubCell"/>
</dbReference>
<feature type="transmembrane region" description="Helical" evidence="9">
    <location>
        <begin position="68"/>
        <end position="90"/>
    </location>
</feature>
<dbReference type="EMBL" id="SMYL01000002">
    <property type="protein sequence ID" value="TDK67461.1"/>
    <property type="molecule type" value="Genomic_DNA"/>
</dbReference>
<feature type="transmembrane region" description="Helical" evidence="9">
    <location>
        <begin position="130"/>
        <end position="149"/>
    </location>
</feature>
<proteinExistence type="inferred from homology"/>